<dbReference type="InterPro" id="IPR002625">
    <property type="entry name" value="Smr_dom"/>
</dbReference>
<dbReference type="SMART" id="SM00534">
    <property type="entry name" value="MUTSac"/>
    <property type="match status" value="1"/>
</dbReference>
<evidence type="ECO:0000256" key="7">
    <source>
        <dbReference type="ARBA" id="ARBA00022884"/>
    </source>
</evidence>
<reference evidence="12 13" key="1">
    <citation type="journal article" date="2019" name="Appl. Microbiol. Biotechnol.">
        <title>Uncovering carbohydrate metabolism through a genotype-phenotype association study of 56 lactic acid bacteria genomes.</title>
        <authorList>
            <person name="Buron-Moles G."/>
            <person name="Chailyan A."/>
            <person name="Dolejs I."/>
            <person name="Forster J."/>
            <person name="Miks M.H."/>
        </authorList>
    </citation>
    <scope>NUCLEOTIDE SEQUENCE [LARGE SCALE GENOMIC DNA]</scope>
    <source>
        <strain evidence="12 13">ATCC 700006</strain>
    </source>
</reference>
<protein>
    <recommendedName>
        <fullName evidence="9">Endonuclease MutS2</fullName>
        <ecNumber evidence="9">3.1.-.-</ecNumber>
    </recommendedName>
    <alternativeName>
        <fullName evidence="9">Ribosome-associated protein quality control-upstream factor</fullName>
        <shortName evidence="9">RQC-upstream factor</shortName>
        <shortName evidence="9">RqcU</shortName>
        <ecNumber evidence="9">3.6.4.-</ecNumber>
    </alternativeName>
</protein>
<organism evidence="12 13">
    <name type="scientific">Leuconostoc fallax</name>
    <dbReference type="NCBI Taxonomy" id="1251"/>
    <lineage>
        <taxon>Bacteria</taxon>
        <taxon>Bacillati</taxon>
        <taxon>Bacillota</taxon>
        <taxon>Bacilli</taxon>
        <taxon>Lactobacillales</taxon>
        <taxon>Lactobacillaceae</taxon>
        <taxon>Leuconostoc</taxon>
    </lineage>
</organism>
<dbReference type="GO" id="GO:0072344">
    <property type="term" value="P:rescue of stalled ribosome"/>
    <property type="evidence" value="ECO:0007669"/>
    <property type="project" value="UniProtKB-UniRule"/>
</dbReference>
<proteinExistence type="inferred from homology"/>
<comment type="subunit">
    <text evidence="9">Homodimer. Binds to stalled ribosomes, contacting rRNA.</text>
</comment>
<keyword evidence="10" id="KW-0175">Coiled coil</keyword>
<dbReference type="Proteomes" id="UP000295681">
    <property type="component" value="Unassembled WGS sequence"/>
</dbReference>
<dbReference type="InterPro" id="IPR045076">
    <property type="entry name" value="MutS"/>
</dbReference>
<dbReference type="PANTHER" id="PTHR48466:SF2">
    <property type="entry name" value="OS10G0509000 PROTEIN"/>
    <property type="match status" value="1"/>
</dbReference>
<dbReference type="EC" id="3.6.4.-" evidence="9"/>
<keyword evidence="2 9" id="KW-0699">rRNA-binding</keyword>
<dbReference type="SUPFAM" id="SSF52540">
    <property type="entry name" value="P-loop containing nucleoside triphosphate hydrolases"/>
    <property type="match status" value="1"/>
</dbReference>
<dbReference type="EC" id="3.1.-.-" evidence="9"/>
<evidence type="ECO:0000313" key="13">
    <source>
        <dbReference type="Proteomes" id="UP000295681"/>
    </source>
</evidence>
<keyword evidence="7 9" id="KW-0694">RNA-binding</keyword>
<dbReference type="PROSITE" id="PS00486">
    <property type="entry name" value="DNA_MISMATCH_REPAIR_2"/>
    <property type="match status" value="1"/>
</dbReference>
<gene>
    <name evidence="9" type="primary">mutS2</name>
    <name evidence="9" type="synonym">rqcU</name>
    <name evidence="12" type="ORF">C5L23_000166</name>
</gene>
<dbReference type="GO" id="GO:0030983">
    <property type="term" value="F:mismatched DNA binding"/>
    <property type="evidence" value="ECO:0007669"/>
    <property type="project" value="InterPro"/>
</dbReference>
<dbReference type="STRING" id="907931.GCA_000165675_00490"/>
<evidence type="ECO:0000256" key="10">
    <source>
        <dbReference type="SAM" id="Coils"/>
    </source>
</evidence>
<keyword evidence="5 9" id="KW-0378">Hydrolase</keyword>
<dbReference type="PANTHER" id="PTHR48466">
    <property type="entry name" value="OS10G0509000 PROTEIN-RELATED"/>
    <property type="match status" value="1"/>
</dbReference>
<dbReference type="SUPFAM" id="SSF160443">
    <property type="entry name" value="SMR domain-like"/>
    <property type="match status" value="1"/>
</dbReference>
<dbReference type="GO" id="GO:0005524">
    <property type="term" value="F:ATP binding"/>
    <property type="evidence" value="ECO:0007669"/>
    <property type="project" value="UniProtKB-UniRule"/>
</dbReference>
<evidence type="ECO:0000256" key="5">
    <source>
        <dbReference type="ARBA" id="ARBA00022801"/>
    </source>
</evidence>
<dbReference type="SMART" id="SM00463">
    <property type="entry name" value="SMR"/>
    <property type="match status" value="1"/>
</dbReference>
<keyword evidence="4 9" id="KW-0255">Endonuclease</keyword>
<evidence type="ECO:0000256" key="2">
    <source>
        <dbReference type="ARBA" id="ARBA00022730"/>
    </source>
</evidence>
<dbReference type="InterPro" id="IPR036187">
    <property type="entry name" value="DNA_mismatch_repair_MutS_sf"/>
</dbReference>
<comment type="function">
    <text evidence="9">Endonuclease that is involved in the suppression of homologous recombination and thus may have a key role in the control of bacterial genetic diversity.</text>
</comment>
<sequence length="802" mass="88446">MNEKVLKTLEYDKITQQLLDFLQTPLGRQEAEQLAPSIDIVQINQWLQETADAVLIDRLKGGIPLAKLADIKPHLKRLDIHASLSALELAEVGAVLRNTRAIANFFEQMADEKIGTSLQVLPEQAESLATLVDITQRIDMSIDSTGRINDEASYDLGAIRRKIVGNENAVKNKMQEYTRGKQAQYLSDPIVTIRSERYVLPVKAEYRHQFGGVVHDQSQTGLTLYIEPQAAVHLNNRLSELRVQEQAEEQRVLQSLSTDLEPYVAEIQHNTQILGHFDFVNAKARLASRMDAMQPVVNENNHIDLQQAWHPLLDRHIAVANDIAMGQDYKTIIITGPNTGGKTITIKTLGLLQLMAQSGLFITTKRPSTVGLFHEIFADIGDEQSIEQNLSTFSSHMANIISMLDDIDAHSLVIFDELGAGTDPAEGAALAIAILDKVASLGAYTIATTHYPELKLYGYDRPDTVNASMVFDVETLKPTYQFLIGVPGQSNALAIAKRLGLGEDVIGAATSLTKESDQDLNNMIMDLVKQRDEVKSKNLALTTELEATAQEKEALVAQQEKLAKEQSQIILTAKNEANHIVSATKKQAEQLISEIRQERLRAGSGTGGLKEQELQSRKGKLEGLRQNVSLEKNKILQKAKKAKALATGDEITVKSYGQQGTLIKRHSNGQWEVEMGILKMLVDEEDIVKTEATVRAQDKKAKVKQQKIVRTTSKQGISSRASATSKLDLRGIRYEAALQELDRFLDTAVLANIGTVEIIHGKGTGALRKGVTEFLRSDRRVKGYHFANANAGGDGATIAEIK</sequence>
<dbReference type="Pfam" id="PF00488">
    <property type="entry name" value="MutS_V"/>
    <property type="match status" value="1"/>
</dbReference>
<accession>A0A4R5N6E0</accession>
<keyword evidence="8 9" id="KW-0238">DNA-binding</keyword>
<feature type="domain" description="Smr" evidence="11">
    <location>
        <begin position="727"/>
        <end position="802"/>
    </location>
</feature>
<dbReference type="InterPro" id="IPR007696">
    <property type="entry name" value="DNA_mismatch_repair_MutS_core"/>
</dbReference>
<dbReference type="InterPro" id="IPR046893">
    <property type="entry name" value="MSSS"/>
</dbReference>
<keyword evidence="6 9" id="KW-0067">ATP-binding</keyword>
<dbReference type="GO" id="GO:0019843">
    <property type="term" value="F:rRNA binding"/>
    <property type="evidence" value="ECO:0007669"/>
    <property type="project" value="UniProtKB-UniRule"/>
</dbReference>
<evidence type="ECO:0000256" key="3">
    <source>
        <dbReference type="ARBA" id="ARBA00022741"/>
    </source>
</evidence>
<comment type="caution">
    <text evidence="12">The sequence shown here is derived from an EMBL/GenBank/DDBJ whole genome shotgun (WGS) entry which is preliminary data.</text>
</comment>
<evidence type="ECO:0000256" key="4">
    <source>
        <dbReference type="ARBA" id="ARBA00022759"/>
    </source>
</evidence>
<evidence type="ECO:0000256" key="9">
    <source>
        <dbReference type="HAMAP-Rule" id="MF_00092"/>
    </source>
</evidence>
<evidence type="ECO:0000256" key="6">
    <source>
        <dbReference type="ARBA" id="ARBA00022840"/>
    </source>
</evidence>
<dbReference type="SMART" id="SM00533">
    <property type="entry name" value="MUTSd"/>
    <property type="match status" value="1"/>
</dbReference>
<dbReference type="FunFam" id="3.40.50.300:FF:000830">
    <property type="entry name" value="Endonuclease MutS2"/>
    <property type="match status" value="1"/>
</dbReference>
<keyword evidence="3 9" id="KW-0547">Nucleotide-binding</keyword>
<dbReference type="GO" id="GO:0043023">
    <property type="term" value="F:ribosomal large subunit binding"/>
    <property type="evidence" value="ECO:0007669"/>
    <property type="project" value="UniProtKB-UniRule"/>
</dbReference>
<dbReference type="Gene3D" id="3.30.1370.110">
    <property type="match status" value="1"/>
</dbReference>
<dbReference type="InterPro" id="IPR036063">
    <property type="entry name" value="Smr_dom_sf"/>
</dbReference>
<dbReference type="GO" id="GO:0004519">
    <property type="term" value="F:endonuclease activity"/>
    <property type="evidence" value="ECO:0007669"/>
    <property type="project" value="UniProtKB-UniRule"/>
</dbReference>
<dbReference type="SUPFAM" id="SSF48334">
    <property type="entry name" value="DNA repair protein MutS, domain III"/>
    <property type="match status" value="1"/>
</dbReference>
<comment type="function">
    <text evidence="9">Acts as a ribosome collision sensor, splitting the ribosome into its 2 subunits. Detects stalled/collided 70S ribosomes which it binds and splits by an ATP-hydrolysis driven conformational change. Acts upstream of the ribosome quality control system (RQC), a ribosome-associated complex that mediates the extraction of incompletely synthesized nascent chains from stalled ribosomes and their subsequent degradation. Probably generates substrates for RQC.</text>
</comment>
<evidence type="ECO:0000259" key="11">
    <source>
        <dbReference type="PROSITE" id="PS50828"/>
    </source>
</evidence>
<dbReference type="InterPro" id="IPR005747">
    <property type="entry name" value="MutS2"/>
</dbReference>
<dbReference type="GO" id="GO:0140664">
    <property type="term" value="F:ATP-dependent DNA damage sensor activity"/>
    <property type="evidence" value="ECO:0007669"/>
    <property type="project" value="InterPro"/>
</dbReference>
<feature type="binding site" evidence="9">
    <location>
        <begin position="336"/>
        <end position="343"/>
    </location>
    <ligand>
        <name>ATP</name>
        <dbReference type="ChEBI" id="CHEBI:30616"/>
    </ligand>
</feature>
<dbReference type="HAMAP" id="MF_00092">
    <property type="entry name" value="MutS2"/>
    <property type="match status" value="1"/>
</dbReference>
<keyword evidence="13" id="KW-1185">Reference proteome</keyword>
<dbReference type="PROSITE" id="PS50828">
    <property type="entry name" value="SMR"/>
    <property type="match status" value="1"/>
</dbReference>
<dbReference type="GO" id="GO:0016887">
    <property type="term" value="F:ATP hydrolysis activity"/>
    <property type="evidence" value="ECO:0007669"/>
    <property type="project" value="InterPro"/>
</dbReference>
<dbReference type="GO" id="GO:0006298">
    <property type="term" value="P:mismatch repair"/>
    <property type="evidence" value="ECO:0007669"/>
    <property type="project" value="InterPro"/>
</dbReference>
<keyword evidence="1 9" id="KW-0540">Nuclease</keyword>
<evidence type="ECO:0000313" key="12">
    <source>
        <dbReference type="EMBL" id="TDG67212.1"/>
    </source>
</evidence>
<dbReference type="Pfam" id="PF20297">
    <property type="entry name" value="MSSS"/>
    <property type="match status" value="1"/>
</dbReference>
<dbReference type="Gene3D" id="3.40.50.300">
    <property type="entry name" value="P-loop containing nucleotide triphosphate hydrolases"/>
    <property type="match status" value="1"/>
</dbReference>
<feature type="coiled-coil region" evidence="10">
    <location>
        <begin position="545"/>
        <end position="601"/>
    </location>
</feature>
<evidence type="ECO:0000256" key="1">
    <source>
        <dbReference type="ARBA" id="ARBA00022722"/>
    </source>
</evidence>
<dbReference type="InterPro" id="IPR000432">
    <property type="entry name" value="DNA_mismatch_repair_MutS_C"/>
</dbReference>
<dbReference type="EMBL" id="PUFI01000016">
    <property type="protein sequence ID" value="TDG67212.1"/>
    <property type="molecule type" value="Genomic_DNA"/>
</dbReference>
<dbReference type="RefSeq" id="WP_133264693.1">
    <property type="nucleotide sequence ID" value="NZ_JAGYGP010000005.1"/>
</dbReference>
<name>A0A4R5N6E0_9LACO</name>
<dbReference type="NCBIfam" id="TIGR01069">
    <property type="entry name" value="mutS2"/>
    <property type="match status" value="1"/>
</dbReference>
<dbReference type="AlphaFoldDB" id="A0A4R5N6E0"/>
<dbReference type="Pfam" id="PF01713">
    <property type="entry name" value="Smr"/>
    <property type="match status" value="1"/>
</dbReference>
<dbReference type="PIRSF" id="PIRSF005814">
    <property type="entry name" value="MutS_YshD"/>
    <property type="match status" value="1"/>
</dbReference>
<evidence type="ECO:0000256" key="8">
    <source>
        <dbReference type="ARBA" id="ARBA00023125"/>
    </source>
</evidence>
<dbReference type="GO" id="GO:0045910">
    <property type="term" value="P:negative regulation of DNA recombination"/>
    <property type="evidence" value="ECO:0007669"/>
    <property type="project" value="InterPro"/>
</dbReference>
<comment type="similarity">
    <text evidence="9">Belongs to the DNA mismatch repair MutS family. MutS2 subfamily.</text>
</comment>
<dbReference type="InterPro" id="IPR027417">
    <property type="entry name" value="P-loop_NTPase"/>
</dbReference>